<keyword evidence="3" id="KW-0227">DNA damage</keyword>
<dbReference type="InterPro" id="IPR036590">
    <property type="entry name" value="SRAP-like"/>
</dbReference>
<evidence type="ECO:0000256" key="7">
    <source>
        <dbReference type="ARBA" id="ARBA00023239"/>
    </source>
</evidence>
<dbReference type="PANTHER" id="PTHR13604">
    <property type="entry name" value="DC12-RELATED"/>
    <property type="match status" value="1"/>
</dbReference>
<evidence type="ECO:0000313" key="10">
    <source>
        <dbReference type="Proteomes" id="UP001500518"/>
    </source>
</evidence>
<evidence type="ECO:0000256" key="1">
    <source>
        <dbReference type="ARBA" id="ARBA00008136"/>
    </source>
</evidence>
<organism evidence="9 10">
    <name type="scientific">Erythrobacter westpacificensis</name>
    <dbReference type="NCBI Taxonomy" id="1055231"/>
    <lineage>
        <taxon>Bacteria</taxon>
        <taxon>Pseudomonadati</taxon>
        <taxon>Pseudomonadota</taxon>
        <taxon>Alphaproteobacteria</taxon>
        <taxon>Sphingomonadales</taxon>
        <taxon>Erythrobacteraceae</taxon>
        <taxon>Erythrobacter/Porphyrobacter group</taxon>
        <taxon>Erythrobacter</taxon>
    </lineage>
</organism>
<dbReference type="RefSeq" id="WP_346033799.1">
    <property type="nucleotide sequence ID" value="NZ_BAABHV010000021.1"/>
</dbReference>
<evidence type="ECO:0000256" key="6">
    <source>
        <dbReference type="ARBA" id="ARBA00023125"/>
    </source>
</evidence>
<dbReference type="Gene3D" id="3.90.1680.10">
    <property type="entry name" value="SOS response associated peptidase-like"/>
    <property type="match status" value="1"/>
</dbReference>
<reference evidence="10" key="1">
    <citation type="journal article" date="2019" name="Int. J. Syst. Evol. Microbiol.">
        <title>The Global Catalogue of Microorganisms (GCM) 10K type strain sequencing project: providing services to taxonomists for standard genome sequencing and annotation.</title>
        <authorList>
            <consortium name="The Broad Institute Genomics Platform"/>
            <consortium name="The Broad Institute Genome Sequencing Center for Infectious Disease"/>
            <person name="Wu L."/>
            <person name="Ma J."/>
        </authorList>
    </citation>
    <scope>NUCLEOTIDE SEQUENCE [LARGE SCALE GENOMIC DNA]</scope>
    <source>
        <strain evidence="10">JCM 18014</strain>
    </source>
</reference>
<proteinExistence type="inferred from homology"/>
<evidence type="ECO:0000256" key="5">
    <source>
        <dbReference type="ARBA" id="ARBA00023124"/>
    </source>
</evidence>
<evidence type="ECO:0000256" key="4">
    <source>
        <dbReference type="ARBA" id="ARBA00022801"/>
    </source>
</evidence>
<keyword evidence="6" id="KW-0238">DNA-binding</keyword>
<keyword evidence="2 8" id="KW-0645">Protease</keyword>
<evidence type="ECO:0000256" key="2">
    <source>
        <dbReference type="ARBA" id="ARBA00022670"/>
    </source>
</evidence>
<dbReference type="EMBL" id="BAABHV010000021">
    <property type="protein sequence ID" value="GAA5060875.1"/>
    <property type="molecule type" value="Genomic_DNA"/>
</dbReference>
<evidence type="ECO:0000256" key="8">
    <source>
        <dbReference type="RuleBase" id="RU364100"/>
    </source>
</evidence>
<keyword evidence="10" id="KW-1185">Reference proteome</keyword>
<accession>A0ABP9KPR1</accession>
<comment type="similarity">
    <text evidence="1 8">Belongs to the SOS response-associated peptidase family.</text>
</comment>
<name>A0ABP9KPR1_9SPHN</name>
<gene>
    <name evidence="9" type="ORF">GCM10023208_29750</name>
</gene>
<keyword evidence="7" id="KW-0456">Lyase</keyword>
<dbReference type="Pfam" id="PF02586">
    <property type="entry name" value="SRAP"/>
    <property type="match status" value="1"/>
</dbReference>
<dbReference type="PANTHER" id="PTHR13604:SF0">
    <property type="entry name" value="ABASIC SITE PROCESSING PROTEIN HMCES"/>
    <property type="match status" value="1"/>
</dbReference>
<dbReference type="EC" id="3.4.-.-" evidence="8"/>
<dbReference type="Proteomes" id="UP001500518">
    <property type="component" value="Unassembled WGS sequence"/>
</dbReference>
<evidence type="ECO:0000256" key="3">
    <source>
        <dbReference type="ARBA" id="ARBA00022763"/>
    </source>
</evidence>
<sequence length="205" mass="22876">MCNLYRMSKSQDEVARFFDAIAQDLSVAPGANAPDVIYPGYPGLVLAEGQLRQMTWGFPLARKGAKGQPLKPKPVNNARTDRLKSPFWRSSFENRRCLIPVSDFAEAEGPKGGKTRTWFSLPDSSLMVVAGFWRDSAEFGAAYTMVMTDANDHVRGVHDRMPVIVSPADWSTWLDSSPQEAFTLCRPFAGDMQVTRTDEPWAGRR</sequence>
<dbReference type="InterPro" id="IPR003738">
    <property type="entry name" value="SRAP"/>
</dbReference>
<protein>
    <recommendedName>
        <fullName evidence="8">Abasic site processing protein</fullName>
        <ecNumber evidence="8">3.4.-.-</ecNumber>
    </recommendedName>
</protein>
<keyword evidence="4 8" id="KW-0378">Hydrolase</keyword>
<dbReference type="SUPFAM" id="SSF143081">
    <property type="entry name" value="BB1717-like"/>
    <property type="match status" value="1"/>
</dbReference>
<comment type="caution">
    <text evidence="9">The sequence shown here is derived from an EMBL/GenBank/DDBJ whole genome shotgun (WGS) entry which is preliminary data.</text>
</comment>
<evidence type="ECO:0000313" key="9">
    <source>
        <dbReference type="EMBL" id="GAA5060875.1"/>
    </source>
</evidence>
<keyword evidence="5" id="KW-0190">Covalent protein-DNA linkage</keyword>